<accession>D4XEM3</accession>
<evidence type="ECO:0000313" key="2">
    <source>
        <dbReference type="Proteomes" id="UP000004510"/>
    </source>
</evidence>
<protein>
    <submittedName>
        <fullName evidence="1">Uncharacterized protein</fullName>
    </submittedName>
</protein>
<gene>
    <name evidence="1" type="ORF">HMPREF0004_3920</name>
</gene>
<dbReference type="AlphaFoldDB" id="D4XEM3"/>
<name>D4XEM3_9BURK</name>
<sequence>MDDHPYTYDRWAAPDDPEFAVVRVSDLRKMERACPGIWAIARIVGNGASEPGALEAQALDDWIASNLVGGIEALCDHISELIGVALNNPRSIFEASLVTTPRTESAFEE</sequence>
<dbReference type="Proteomes" id="UP000004510">
    <property type="component" value="Unassembled WGS sequence"/>
</dbReference>
<dbReference type="EMBL" id="ADMS01000091">
    <property type="protein sequence ID" value="EFF74738.1"/>
    <property type="molecule type" value="Genomic_DNA"/>
</dbReference>
<comment type="caution">
    <text evidence="1">The sequence shown here is derived from an EMBL/GenBank/DDBJ whole genome shotgun (WGS) entry which is preliminary data.</text>
</comment>
<dbReference type="RefSeq" id="WP_006220009.1">
    <property type="nucleotide sequence ID" value="NZ_GG770409.1"/>
</dbReference>
<reference evidence="2" key="1">
    <citation type="submission" date="2010-03" db="EMBL/GenBank/DDBJ databases">
        <title>Complete sequence of Mobiluncus curtisii ATCC 43063.</title>
        <authorList>
            <person name="Muzny D."/>
            <person name="Qin X."/>
            <person name="Deng J."/>
            <person name="Jiang H."/>
            <person name="Liu Y."/>
            <person name="Qu J."/>
            <person name="Song X.-Z."/>
            <person name="Zhang L."/>
            <person name="Thornton R."/>
            <person name="Coyle M."/>
            <person name="Francisco L."/>
            <person name="Jackson L."/>
            <person name="Javaid M."/>
            <person name="Korchina V."/>
            <person name="Kovar C."/>
            <person name="Mata R."/>
            <person name="Mathew T."/>
            <person name="Ngo R."/>
            <person name="Nguyen L."/>
            <person name="Nguyen N."/>
            <person name="Okwuonu G."/>
            <person name="Ongeri F."/>
            <person name="Pham C."/>
            <person name="Simmons D."/>
            <person name="Wilczek-Boney K."/>
            <person name="Hale W."/>
            <person name="Jakkamsetti A."/>
            <person name="Pham P."/>
            <person name="Ruth R."/>
            <person name="San Lucas F."/>
            <person name="Warren J."/>
            <person name="Zhang J."/>
            <person name="Zhao Z."/>
            <person name="Zhou C."/>
            <person name="Zhu D."/>
            <person name="Lee S."/>
            <person name="Bess C."/>
            <person name="Blankenburg K."/>
            <person name="Forbes L."/>
            <person name="Fu Q."/>
            <person name="Gubbala S."/>
            <person name="Hirani K."/>
            <person name="Jayaseelan J.C."/>
            <person name="Lara F."/>
            <person name="Munidasa M."/>
            <person name="Palculict T."/>
            <person name="Patil S."/>
            <person name="Pu L.-L."/>
            <person name="Saada N."/>
            <person name="Tang L."/>
            <person name="Weissenberger G."/>
            <person name="Zhu Y."/>
            <person name="Hemphill L."/>
            <person name="Shang Y."/>
            <person name="Youmans B."/>
            <person name="Ayvaz T."/>
            <person name="Ross M."/>
            <person name="Santibanez J."/>
            <person name="Aqrawi P."/>
            <person name="Gross S."/>
            <person name="Joshi V."/>
            <person name="Fowler G."/>
            <person name="Nazareth L."/>
            <person name="Reid J."/>
            <person name="Worley K."/>
            <person name="Petrosino J."/>
            <person name="Highlander S."/>
            <person name="Gibbs R."/>
            <person name="Gibbs R."/>
        </authorList>
    </citation>
    <scope>NUCLEOTIDE SEQUENCE [LARGE SCALE GENOMIC DNA]</scope>
    <source>
        <strain evidence="2">ATCC 43553</strain>
    </source>
</reference>
<dbReference type="HOGENOM" id="CLU_173018_0_0_4"/>
<proteinExistence type="predicted"/>
<evidence type="ECO:0000313" key="1">
    <source>
        <dbReference type="EMBL" id="EFF74738.1"/>
    </source>
</evidence>
<organism evidence="1 2">
    <name type="scientific">Achromobacter piechaudii ATCC 43553</name>
    <dbReference type="NCBI Taxonomy" id="742159"/>
    <lineage>
        <taxon>Bacteria</taxon>
        <taxon>Pseudomonadati</taxon>
        <taxon>Pseudomonadota</taxon>
        <taxon>Betaproteobacteria</taxon>
        <taxon>Burkholderiales</taxon>
        <taxon>Alcaligenaceae</taxon>
        <taxon>Achromobacter</taxon>
    </lineage>
</organism>